<comment type="similarity">
    <text evidence="9">Belongs to the nuclear hormone receptor family.</text>
</comment>
<dbReference type="PANTHER" id="PTHR24082:SF473">
    <property type="entry name" value="ECDYSONE-INDUCED PROTEIN 75B, ISOFORM B"/>
    <property type="match status" value="1"/>
</dbReference>
<feature type="region of interest" description="Disordered" evidence="10">
    <location>
        <begin position="205"/>
        <end position="230"/>
    </location>
</feature>
<evidence type="ECO:0000256" key="3">
    <source>
        <dbReference type="ARBA" id="ARBA00022833"/>
    </source>
</evidence>
<dbReference type="GO" id="GO:0005634">
    <property type="term" value="C:nucleus"/>
    <property type="evidence" value="ECO:0007669"/>
    <property type="project" value="UniProtKB-SubCell"/>
</dbReference>
<dbReference type="PRINTS" id="PR00047">
    <property type="entry name" value="STROIDFINGER"/>
</dbReference>
<dbReference type="SUPFAM" id="SSF48508">
    <property type="entry name" value="Nuclear receptor ligand-binding domain"/>
    <property type="match status" value="1"/>
</dbReference>
<name>A0A8S3VDI1_MYTED</name>
<dbReference type="PROSITE" id="PS00031">
    <property type="entry name" value="NUCLEAR_REC_DBD_1"/>
    <property type="match status" value="1"/>
</dbReference>
<dbReference type="OrthoDB" id="6081310at2759"/>
<dbReference type="InterPro" id="IPR001723">
    <property type="entry name" value="Nuclear_hrmn_rcpt"/>
</dbReference>
<feature type="compositionally biased region" description="Low complexity" evidence="10">
    <location>
        <begin position="49"/>
        <end position="66"/>
    </location>
</feature>
<evidence type="ECO:0000259" key="12">
    <source>
        <dbReference type="PROSITE" id="PS51843"/>
    </source>
</evidence>
<keyword evidence="5 9" id="KW-0238">DNA-binding</keyword>
<evidence type="ECO:0000256" key="4">
    <source>
        <dbReference type="ARBA" id="ARBA00023015"/>
    </source>
</evidence>
<dbReference type="CDD" id="cd06916">
    <property type="entry name" value="NR_DBD_like"/>
    <property type="match status" value="1"/>
</dbReference>
<dbReference type="Gene3D" id="1.10.565.10">
    <property type="entry name" value="Retinoid X Receptor"/>
    <property type="match status" value="1"/>
</dbReference>
<dbReference type="GO" id="GO:0045944">
    <property type="term" value="P:positive regulation of transcription by RNA polymerase II"/>
    <property type="evidence" value="ECO:0007669"/>
    <property type="project" value="TreeGrafter"/>
</dbReference>
<dbReference type="PROSITE" id="PS51030">
    <property type="entry name" value="NUCLEAR_REC_DBD_2"/>
    <property type="match status" value="1"/>
</dbReference>
<gene>
    <name evidence="13" type="ORF">MEDL_66746</name>
</gene>
<dbReference type="GO" id="GO:0004879">
    <property type="term" value="F:nuclear receptor activity"/>
    <property type="evidence" value="ECO:0007669"/>
    <property type="project" value="TreeGrafter"/>
</dbReference>
<organism evidence="13 14">
    <name type="scientific">Mytilus edulis</name>
    <name type="common">Blue mussel</name>
    <dbReference type="NCBI Taxonomy" id="6550"/>
    <lineage>
        <taxon>Eukaryota</taxon>
        <taxon>Metazoa</taxon>
        <taxon>Spiralia</taxon>
        <taxon>Lophotrochozoa</taxon>
        <taxon>Mollusca</taxon>
        <taxon>Bivalvia</taxon>
        <taxon>Autobranchia</taxon>
        <taxon>Pteriomorphia</taxon>
        <taxon>Mytilida</taxon>
        <taxon>Mytiloidea</taxon>
        <taxon>Mytilidae</taxon>
        <taxon>Mytilinae</taxon>
        <taxon>Mytilus</taxon>
    </lineage>
</organism>
<keyword evidence="3 9" id="KW-0862">Zinc</keyword>
<dbReference type="PROSITE" id="PS51843">
    <property type="entry name" value="NR_LBD"/>
    <property type="match status" value="1"/>
</dbReference>
<dbReference type="InterPro" id="IPR013088">
    <property type="entry name" value="Znf_NHR/GATA"/>
</dbReference>
<feature type="region of interest" description="Disordered" evidence="10">
    <location>
        <begin position="49"/>
        <end position="104"/>
    </location>
</feature>
<evidence type="ECO:0000259" key="11">
    <source>
        <dbReference type="PROSITE" id="PS51030"/>
    </source>
</evidence>
<keyword evidence="6 9" id="KW-0804">Transcription</keyword>
<dbReference type="EMBL" id="CAJPWZ010003264">
    <property type="protein sequence ID" value="CAG2255315.1"/>
    <property type="molecule type" value="Genomic_DNA"/>
</dbReference>
<dbReference type="InterPro" id="IPR000536">
    <property type="entry name" value="Nucl_hrmn_rcpt_lig-bd"/>
</dbReference>
<evidence type="ECO:0000256" key="1">
    <source>
        <dbReference type="ARBA" id="ARBA00022723"/>
    </source>
</evidence>
<dbReference type="Proteomes" id="UP000683360">
    <property type="component" value="Unassembled WGS sequence"/>
</dbReference>
<evidence type="ECO:0000256" key="6">
    <source>
        <dbReference type="ARBA" id="ARBA00023163"/>
    </source>
</evidence>
<comment type="subcellular location">
    <subcellularLocation>
        <location evidence="9">Nucleus</location>
    </subcellularLocation>
</comment>
<keyword evidence="2 9" id="KW-0863">Zinc-finger</keyword>
<reference evidence="13" key="1">
    <citation type="submission" date="2021-03" db="EMBL/GenBank/DDBJ databases">
        <authorList>
            <person name="Bekaert M."/>
        </authorList>
    </citation>
    <scope>NUCLEOTIDE SEQUENCE</scope>
</reference>
<dbReference type="AlphaFoldDB" id="A0A8S3VDI1"/>
<sequence>MLTVNNTIKKYSVDLAMTSILENLNGCDSAAETSPQPNQIITVMDSPQSDSLLSLSPESNLNSTPLADKQSVASTTDSGIDESEDSEQPQKLPKKHKNQPPDADLLPPCRVCGERASGLHYGANTCEPCKGFFRRSIVKVEKKNEKYVCAKGDESCKLGTGKRTMCSYCRYKKCLEVGMSHGAIKIGRYTYEKRTKDITEVKQLKQKDNQTLDTSGDNKTHDTPGDRNVQNVDVNEQEVDDLVNKLISIQEEYTADFRKSFQTGGLLESQLSVFEKYKQKIEIFGNLGALPWSVYEEIFSTTGIEIDDRKHMMNRIADRMEVAIRNMITFARNIPGFCDLKTQDQLSLLKVGYLEYGFLGFHTRINPELKVIVCSSTCAGAHQSDLTKVIDPKYIDMMFEFAVSIQKCRLTVEEVTLARAIVLTFSDRCVLEEPEKVDKIQWHLVNCLRCVAKKNFKNPDERLWKIFDKFILLRDFAEYGREVNNIRCKWEAMKTHPLVLEMINPEPSL</sequence>
<dbReference type="PRINTS" id="PR00398">
    <property type="entry name" value="STRDHORMONER"/>
</dbReference>
<evidence type="ECO:0000256" key="9">
    <source>
        <dbReference type="RuleBase" id="RU004334"/>
    </source>
</evidence>
<keyword evidence="14" id="KW-1185">Reference proteome</keyword>
<evidence type="ECO:0000256" key="5">
    <source>
        <dbReference type="ARBA" id="ARBA00023125"/>
    </source>
</evidence>
<evidence type="ECO:0000313" key="14">
    <source>
        <dbReference type="Proteomes" id="UP000683360"/>
    </source>
</evidence>
<evidence type="ECO:0000256" key="7">
    <source>
        <dbReference type="ARBA" id="ARBA00023170"/>
    </source>
</evidence>
<keyword evidence="7 9" id="KW-0675">Receptor</keyword>
<feature type="domain" description="Nuclear receptor" evidence="11">
    <location>
        <begin position="106"/>
        <end position="186"/>
    </location>
</feature>
<dbReference type="Gene3D" id="3.30.50.10">
    <property type="entry name" value="Erythroid Transcription Factor GATA-1, subunit A"/>
    <property type="match status" value="1"/>
</dbReference>
<dbReference type="GO" id="GO:0000122">
    <property type="term" value="P:negative regulation of transcription by RNA polymerase II"/>
    <property type="evidence" value="ECO:0007669"/>
    <property type="project" value="TreeGrafter"/>
</dbReference>
<feature type="compositionally biased region" description="Basic and acidic residues" evidence="10">
    <location>
        <begin position="205"/>
        <end position="225"/>
    </location>
</feature>
<dbReference type="Pfam" id="PF00105">
    <property type="entry name" value="zf-C4"/>
    <property type="match status" value="1"/>
</dbReference>
<comment type="caution">
    <text evidence="13">The sequence shown here is derived from an EMBL/GenBank/DDBJ whole genome shotgun (WGS) entry which is preliminary data.</text>
</comment>
<dbReference type="InterPro" id="IPR001628">
    <property type="entry name" value="Znf_hrmn_rcpt"/>
</dbReference>
<dbReference type="GO" id="GO:0000978">
    <property type="term" value="F:RNA polymerase II cis-regulatory region sequence-specific DNA binding"/>
    <property type="evidence" value="ECO:0007669"/>
    <property type="project" value="TreeGrafter"/>
</dbReference>
<accession>A0A8S3VDI1</accession>
<keyword evidence="8 9" id="KW-0539">Nucleus</keyword>
<dbReference type="SMART" id="SM00399">
    <property type="entry name" value="ZnF_C4"/>
    <property type="match status" value="1"/>
</dbReference>
<protein>
    <submittedName>
        <fullName evidence="13">Uncharacterized protein</fullName>
    </submittedName>
</protein>
<dbReference type="InterPro" id="IPR050234">
    <property type="entry name" value="Nuclear_hormone_rcpt_NR1"/>
</dbReference>
<dbReference type="Pfam" id="PF00104">
    <property type="entry name" value="Hormone_recep"/>
    <property type="match status" value="1"/>
</dbReference>
<dbReference type="PANTHER" id="PTHR24082">
    <property type="entry name" value="NUCLEAR HORMONE RECEPTOR"/>
    <property type="match status" value="1"/>
</dbReference>
<dbReference type="InterPro" id="IPR035500">
    <property type="entry name" value="NHR-like_dom_sf"/>
</dbReference>
<dbReference type="SMART" id="SM00430">
    <property type="entry name" value="HOLI"/>
    <property type="match status" value="1"/>
</dbReference>
<keyword evidence="4 9" id="KW-0805">Transcription regulation</keyword>
<evidence type="ECO:0000313" key="13">
    <source>
        <dbReference type="EMBL" id="CAG2255315.1"/>
    </source>
</evidence>
<dbReference type="GO" id="GO:0030154">
    <property type="term" value="P:cell differentiation"/>
    <property type="evidence" value="ECO:0007669"/>
    <property type="project" value="TreeGrafter"/>
</dbReference>
<feature type="domain" description="NR LBD" evidence="12">
    <location>
        <begin position="238"/>
        <end position="509"/>
    </location>
</feature>
<dbReference type="SUPFAM" id="SSF57716">
    <property type="entry name" value="Glucocorticoid receptor-like (DNA-binding domain)"/>
    <property type="match status" value="1"/>
</dbReference>
<dbReference type="GO" id="GO:0009755">
    <property type="term" value="P:hormone-mediated signaling pathway"/>
    <property type="evidence" value="ECO:0007669"/>
    <property type="project" value="TreeGrafter"/>
</dbReference>
<keyword evidence="1 9" id="KW-0479">Metal-binding</keyword>
<proteinExistence type="inferred from homology"/>
<evidence type="ECO:0000256" key="10">
    <source>
        <dbReference type="SAM" id="MobiDB-lite"/>
    </source>
</evidence>
<evidence type="ECO:0000256" key="8">
    <source>
        <dbReference type="ARBA" id="ARBA00023242"/>
    </source>
</evidence>
<dbReference type="GO" id="GO:0008270">
    <property type="term" value="F:zinc ion binding"/>
    <property type="evidence" value="ECO:0007669"/>
    <property type="project" value="UniProtKB-KW"/>
</dbReference>
<evidence type="ECO:0000256" key="2">
    <source>
        <dbReference type="ARBA" id="ARBA00022771"/>
    </source>
</evidence>